<dbReference type="RefSeq" id="WP_250138984.1">
    <property type="nucleotide sequence ID" value="NZ_JALIQP010000001.1"/>
</dbReference>
<evidence type="ECO:0000313" key="1">
    <source>
        <dbReference type="EMBL" id="MFC4540824.1"/>
    </source>
</evidence>
<sequence>MGEREPLCVRVDETVQEQFRNFTLETKGRIHGEMGRLVERAMKEYMNRDRSARIEEQLEQMNSRQQKMLELMNNSASLSSHDEAAHSHSTDVGAFTDLEPQVRKGIEKTLASLPEGEVDHSDIERAVHSAGRTDPRTVKKYRKVLESRGVLLPHPLKADEDMWIHGLRQFAVLCEASDDVTVGRLNFLLGDLEKAGVISEEDYRDALPDDFVEGRALKIDQITFNSS</sequence>
<gene>
    <name evidence="1" type="ORF">ACFO5R_02635</name>
</gene>
<keyword evidence="2" id="KW-1185">Reference proteome</keyword>
<dbReference type="Proteomes" id="UP001595898">
    <property type="component" value="Unassembled WGS sequence"/>
</dbReference>
<dbReference type="EMBL" id="JBHSFA010000002">
    <property type="protein sequence ID" value="MFC4540824.1"/>
    <property type="molecule type" value="Genomic_DNA"/>
</dbReference>
<reference evidence="1 2" key="1">
    <citation type="journal article" date="2019" name="Int. J. Syst. Evol. Microbiol.">
        <title>The Global Catalogue of Microorganisms (GCM) 10K type strain sequencing project: providing services to taxonomists for standard genome sequencing and annotation.</title>
        <authorList>
            <consortium name="The Broad Institute Genomics Platform"/>
            <consortium name="The Broad Institute Genome Sequencing Center for Infectious Disease"/>
            <person name="Wu L."/>
            <person name="Ma J."/>
        </authorList>
    </citation>
    <scope>NUCLEOTIDE SEQUENCE [LARGE SCALE GENOMIC DNA]</scope>
    <source>
        <strain evidence="1 2">WLHS5</strain>
    </source>
</reference>
<name>A0ABD5PLM0_9EURY</name>
<accession>A0ABD5PLM0</accession>
<organism evidence="1 2">
    <name type="scientific">Halosolutus amylolyticus</name>
    <dbReference type="NCBI Taxonomy" id="2932267"/>
    <lineage>
        <taxon>Archaea</taxon>
        <taxon>Methanobacteriati</taxon>
        <taxon>Methanobacteriota</taxon>
        <taxon>Stenosarchaea group</taxon>
        <taxon>Halobacteria</taxon>
        <taxon>Halobacteriales</taxon>
        <taxon>Natrialbaceae</taxon>
        <taxon>Halosolutus</taxon>
    </lineage>
</organism>
<protein>
    <submittedName>
        <fullName evidence="1">Uncharacterized protein</fullName>
    </submittedName>
</protein>
<evidence type="ECO:0000313" key="2">
    <source>
        <dbReference type="Proteomes" id="UP001595898"/>
    </source>
</evidence>
<proteinExistence type="predicted"/>
<comment type="caution">
    <text evidence="1">The sequence shown here is derived from an EMBL/GenBank/DDBJ whole genome shotgun (WGS) entry which is preliminary data.</text>
</comment>
<dbReference type="AlphaFoldDB" id="A0ABD5PLM0"/>